<proteinExistence type="predicted"/>
<organism evidence="1 2">
    <name type="scientific">Chaenocephalus aceratus</name>
    <name type="common">Blackfin icefish</name>
    <name type="synonym">Chaenichthys aceratus</name>
    <dbReference type="NCBI Taxonomy" id="36190"/>
    <lineage>
        <taxon>Eukaryota</taxon>
        <taxon>Metazoa</taxon>
        <taxon>Chordata</taxon>
        <taxon>Craniata</taxon>
        <taxon>Vertebrata</taxon>
        <taxon>Euteleostomi</taxon>
        <taxon>Actinopterygii</taxon>
        <taxon>Neopterygii</taxon>
        <taxon>Teleostei</taxon>
        <taxon>Neoteleostei</taxon>
        <taxon>Acanthomorphata</taxon>
        <taxon>Eupercaria</taxon>
        <taxon>Perciformes</taxon>
        <taxon>Notothenioidei</taxon>
        <taxon>Channichthyidae</taxon>
        <taxon>Chaenocephalus</taxon>
    </lineage>
</organism>
<dbReference type="Proteomes" id="UP001057452">
    <property type="component" value="Chromosome 20"/>
</dbReference>
<evidence type="ECO:0000313" key="2">
    <source>
        <dbReference type="Proteomes" id="UP001057452"/>
    </source>
</evidence>
<protein>
    <submittedName>
        <fullName evidence="1">Uncharacterized protein</fullName>
    </submittedName>
</protein>
<name>A0ACB9W1F6_CHAAC</name>
<dbReference type="EMBL" id="CM043804">
    <property type="protein sequence ID" value="KAI4806322.1"/>
    <property type="molecule type" value="Genomic_DNA"/>
</dbReference>
<keyword evidence="2" id="KW-1185">Reference proteome</keyword>
<accession>A0ACB9W1F6</accession>
<comment type="caution">
    <text evidence="1">The sequence shown here is derived from an EMBL/GenBank/DDBJ whole genome shotgun (WGS) entry which is preliminary data.</text>
</comment>
<evidence type="ECO:0000313" key="1">
    <source>
        <dbReference type="EMBL" id="KAI4806322.1"/>
    </source>
</evidence>
<sequence>MTVGHLRNESLSESVRAALQSESLGDSVSWRVRSKSLQDDLMSTYLHMARAQRRKDGSRVGRKLAMWDFESHAAAGARKQSSKR</sequence>
<reference evidence="1" key="1">
    <citation type="submission" date="2022-05" db="EMBL/GenBank/DDBJ databases">
        <title>Chromosome-level genome of Chaenocephalus aceratus.</title>
        <authorList>
            <person name="Park H."/>
        </authorList>
    </citation>
    <scope>NUCLEOTIDE SEQUENCE</scope>
    <source>
        <strain evidence="1">KU_202001</strain>
    </source>
</reference>
<gene>
    <name evidence="1" type="ORF">KUCAC02_017151</name>
</gene>